<dbReference type="Gene3D" id="3.40.720.10">
    <property type="entry name" value="Alkaline Phosphatase, subunit A"/>
    <property type="match status" value="2"/>
</dbReference>
<name>A0ABQ0JWK9_9BACT</name>
<gene>
    <name evidence="1" type="ORF">BROSI_A1590</name>
</gene>
<evidence type="ECO:0000313" key="2">
    <source>
        <dbReference type="Proteomes" id="UP000032309"/>
    </source>
</evidence>
<comment type="caution">
    <text evidence="1">The sequence shown here is derived from an EMBL/GenBank/DDBJ whole genome shotgun (WGS) entry which is preliminary data.</text>
</comment>
<dbReference type="Pfam" id="PF01663">
    <property type="entry name" value="Phosphodiest"/>
    <property type="match status" value="1"/>
</dbReference>
<evidence type="ECO:0000313" key="1">
    <source>
        <dbReference type="EMBL" id="GAN33073.1"/>
    </source>
</evidence>
<dbReference type="PANTHER" id="PTHR10151:SF120">
    <property type="entry name" value="BIS(5'-ADENOSYL)-TRIPHOSPHATASE"/>
    <property type="match status" value="1"/>
</dbReference>
<evidence type="ECO:0008006" key="3">
    <source>
        <dbReference type="Google" id="ProtNLM"/>
    </source>
</evidence>
<sequence>MHNGKLVILGIDSATFDIINPMLKEGKLPNLSRMMEGGASGPLRSTIPPATPSAWVSFMTGKNPGKHGVFNFYVSPSYGYIRPALNSKYIKAKTIWRILSDIGLRIGVINLPMTYPPETVNGFLIPGMQQSFDEGSGNFAYPPEIMQEIRERFGNYRVLYADLESLYTNNLDRFIEEWRQIFEIRKQAILYLLEQKEWDVFMPVFYSIDVIQHHFWRFFDKKHPQYDPAVSKKYENIIPEFYEMIDAAIGEILKKIGDDTTVIVVSDHGAGPEKGAFYVNNWLHDQGFLAFRKMFSPLRRIRFPHIFYKVLRRLGFRGVAWTVPLDKLKTLGKVIDPREGFNIPFFVNWKKTTAYSGSQLEQGIYINLKGREPLGIVERGKEYEAVRDSIIKKLKEIKDPSNGEPLDIEICKKEDVYYGPFVDEAPDIFIKIKGIEYLMQKELYHTGLFGLPNKSSGTHRMEGIFIMKGKGIKTNYTVNTADIIDIAPTILYCLGVPVPEDMDGRVLNEVFTQEYLGNNPVTHSPAAEIKIKRGEGVFDEEESEKIRRSLRDLGYF</sequence>
<proteinExistence type="predicted"/>
<dbReference type="RefSeq" id="WP_052563135.1">
    <property type="nucleotide sequence ID" value="NZ_BAFN01000001.1"/>
</dbReference>
<dbReference type="Proteomes" id="UP000032309">
    <property type="component" value="Unassembled WGS sequence"/>
</dbReference>
<dbReference type="InterPro" id="IPR002591">
    <property type="entry name" value="Phosphodiest/P_Trfase"/>
</dbReference>
<keyword evidence="2" id="KW-1185">Reference proteome</keyword>
<dbReference type="PANTHER" id="PTHR10151">
    <property type="entry name" value="ECTONUCLEOTIDE PYROPHOSPHATASE/PHOSPHODIESTERASE"/>
    <property type="match status" value="1"/>
</dbReference>
<organism evidence="1 2">
    <name type="scientific">Candidatus Brocadia sinica JPN1</name>
    <dbReference type="NCBI Taxonomy" id="1197129"/>
    <lineage>
        <taxon>Bacteria</taxon>
        <taxon>Pseudomonadati</taxon>
        <taxon>Planctomycetota</taxon>
        <taxon>Candidatus Brocadiia</taxon>
        <taxon>Candidatus Brocadiales</taxon>
        <taxon>Candidatus Brocadiaceae</taxon>
        <taxon>Candidatus Brocadia</taxon>
    </lineage>
</organism>
<dbReference type="EMBL" id="BAFN01000001">
    <property type="protein sequence ID" value="GAN33073.1"/>
    <property type="molecule type" value="Genomic_DNA"/>
</dbReference>
<accession>A0ABQ0JWK9</accession>
<protein>
    <recommendedName>
        <fullName evidence="3">Type I phosphodiesterase/nucleotide pyrophosphatase</fullName>
    </recommendedName>
</protein>
<dbReference type="InterPro" id="IPR017850">
    <property type="entry name" value="Alkaline_phosphatase_core_sf"/>
</dbReference>
<reference evidence="2" key="1">
    <citation type="journal article" date="2015" name="Genome Announc.">
        <title>Draft Genome Sequence of an Anaerobic Ammonium-Oxidizing Bacterium, "Candidatus Brocadia sinica".</title>
        <authorList>
            <person name="Oshiki M."/>
            <person name="Shinyako-Hata K."/>
            <person name="Satoh H."/>
            <person name="Okabe S."/>
        </authorList>
    </citation>
    <scope>NUCLEOTIDE SEQUENCE [LARGE SCALE GENOMIC DNA]</scope>
    <source>
        <strain evidence="2">JPN1</strain>
    </source>
</reference>
<dbReference type="SUPFAM" id="SSF53649">
    <property type="entry name" value="Alkaline phosphatase-like"/>
    <property type="match status" value="1"/>
</dbReference>